<proteinExistence type="predicted"/>
<dbReference type="Gene3D" id="3.30.160.60">
    <property type="entry name" value="Classic Zinc Finger"/>
    <property type="match status" value="1"/>
</dbReference>
<reference evidence="4" key="2">
    <citation type="submission" date="2013-12" db="EMBL/GenBank/DDBJ databases">
        <authorList>
            <person name="Yu Y."/>
            <person name="Lee S."/>
            <person name="de Baynast K."/>
            <person name="Wissotski M."/>
            <person name="Liu L."/>
            <person name="Talag J."/>
            <person name="Goicoechea J."/>
            <person name="Angelova A."/>
            <person name="Jetty R."/>
            <person name="Kudrna D."/>
            <person name="Golser W."/>
            <person name="Rivera L."/>
            <person name="Zhang J."/>
            <person name="Wing R."/>
        </authorList>
    </citation>
    <scope>NUCLEOTIDE SEQUENCE</scope>
</reference>
<dbReference type="Gramene" id="LPERR06G23490.1">
    <property type="protein sequence ID" value="LPERR06G23490.1"/>
    <property type="gene ID" value="LPERR06G23490"/>
</dbReference>
<dbReference type="PANTHER" id="PTHR47591">
    <property type="entry name" value="ZINC FINGER PROTEIN ZAT2-RELATED"/>
    <property type="match status" value="1"/>
</dbReference>
<dbReference type="SUPFAM" id="SSF57667">
    <property type="entry name" value="beta-beta-alpha zinc fingers"/>
    <property type="match status" value="1"/>
</dbReference>
<dbReference type="PROSITE" id="PS00028">
    <property type="entry name" value="ZINC_FINGER_C2H2_1"/>
    <property type="match status" value="2"/>
</dbReference>
<dbReference type="EnsemblPlants" id="LPERR06G23490.1">
    <property type="protein sequence ID" value="LPERR06G23490.1"/>
    <property type="gene ID" value="LPERR06G23490"/>
</dbReference>
<reference evidence="3" key="3">
    <citation type="submission" date="2015-04" db="UniProtKB">
        <authorList>
            <consortium name="EnsemblPlants"/>
        </authorList>
    </citation>
    <scope>IDENTIFICATION</scope>
</reference>
<dbReference type="GO" id="GO:0008270">
    <property type="term" value="F:zinc ion binding"/>
    <property type="evidence" value="ECO:0007669"/>
    <property type="project" value="UniProtKB-KW"/>
</dbReference>
<keyword evidence="1" id="KW-0479">Metal-binding</keyword>
<dbReference type="PROSITE" id="PS50157">
    <property type="entry name" value="ZINC_FINGER_C2H2_2"/>
    <property type="match status" value="2"/>
</dbReference>
<dbReference type="SMART" id="SM00355">
    <property type="entry name" value="ZnF_C2H2"/>
    <property type="match status" value="2"/>
</dbReference>
<accession>A0A0D9WUB7</accession>
<dbReference type="AlphaFoldDB" id="A0A0D9WUB7"/>
<evidence type="ECO:0000313" key="3">
    <source>
        <dbReference type="EnsemblPlants" id="LPERR06G23490.1"/>
    </source>
</evidence>
<organism evidence="3 4">
    <name type="scientific">Leersia perrieri</name>
    <dbReference type="NCBI Taxonomy" id="77586"/>
    <lineage>
        <taxon>Eukaryota</taxon>
        <taxon>Viridiplantae</taxon>
        <taxon>Streptophyta</taxon>
        <taxon>Embryophyta</taxon>
        <taxon>Tracheophyta</taxon>
        <taxon>Spermatophyta</taxon>
        <taxon>Magnoliopsida</taxon>
        <taxon>Liliopsida</taxon>
        <taxon>Poales</taxon>
        <taxon>Poaceae</taxon>
        <taxon>BOP clade</taxon>
        <taxon>Oryzoideae</taxon>
        <taxon>Oryzeae</taxon>
        <taxon>Oryzinae</taxon>
        <taxon>Leersia</taxon>
    </lineage>
</organism>
<feature type="domain" description="C2H2-type" evidence="2">
    <location>
        <begin position="66"/>
        <end position="93"/>
    </location>
</feature>
<evidence type="ECO:0000256" key="1">
    <source>
        <dbReference type="PROSITE-ProRule" id="PRU00042"/>
    </source>
</evidence>
<dbReference type="Pfam" id="PF13912">
    <property type="entry name" value="zf-C2H2_6"/>
    <property type="match status" value="2"/>
</dbReference>
<dbReference type="InterPro" id="IPR013087">
    <property type="entry name" value="Znf_C2H2_type"/>
</dbReference>
<protein>
    <recommendedName>
        <fullName evidence="2">C2H2-type domain-containing protein</fullName>
    </recommendedName>
</protein>
<keyword evidence="1" id="KW-0863">Zinc-finger</keyword>
<evidence type="ECO:0000313" key="4">
    <source>
        <dbReference type="Proteomes" id="UP000032180"/>
    </source>
</evidence>
<dbReference type="InterPro" id="IPR036236">
    <property type="entry name" value="Znf_C2H2_sf"/>
</dbReference>
<name>A0A0D9WUB7_9ORYZ</name>
<dbReference type="Proteomes" id="UP000032180">
    <property type="component" value="Chromosome 6"/>
</dbReference>
<keyword evidence="1" id="KW-0862">Zinc</keyword>
<reference evidence="3 4" key="1">
    <citation type="submission" date="2012-08" db="EMBL/GenBank/DDBJ databases">
        <title>Oryza genome evolution.</title>
        <authorList>
            <person name="Wing R.A."/>
        </authorList>
    </citation>
    <scope>NUCLEOTIDE SEQUENCE</scope>
</reference>
<dbReference type="HOGENOM" id="CLU_1470347_0_0_1"/>
<feature type="domain" description="C2H2-type" evidence="2">
    <location>
        <begin position="116"/>
        <end position="143"/>
    </location>
</feature>
<dbReference type="PANTHER" id="PTHR47591:SF1">
    <property type="entry name" value="ZINC FINGER PROTEIN ZAT2-RELATED"/>
    <property type="match status" value="1"/>
</dbReference>
<dbReference type="STRING" id="77586.A0A0D9WUB7"/>
<evidence type="ECO:0000259" key="2">
    <source>
        <dbReference type="PROSITE" id="PS50157"/>
    </source>
</evidence>
<dbReference type="eggNOG" id="KOG1721">
    <property type="taxonomic scope" value="Eukaryota"/>
</dbReference>
<keyword evidence="4" id="KW-1185">Reference proteome</keyword>
<sequence length="206" mass="22285">MVASTAHVFVQAAHQLAGAGGGDEPPRHPWHRHLKSAHETDAVASWRERLAAALADAAGEDLDKWIPCPVCGRKFSTEKAVHGHMRCHPGRSYRGMAPPRQPSAGDLGADGKYYRYVCDRCRAPFATRQALGGHRASHSGKKGCFWYAKQEEEAARPAPVVVRDFDLNELAPEAIQAAQEEAQAEAAAVAANAAADHHVQEKAKEN</sequence>